<reference evidence="1 2" key="1">
    <citation type="journal article" date="2019" name="Sci. Rep.">
        <title>Orb-weaving spider Araneus ventricosus genome elucidates the spidroin gene catalogue.</title>
        <authorList>
            <person name="Kono N."/>
            <person name="Nakamura H."/>
            <person name="Ohtoshi R."/>
            <person name="Moran D.A.P."/>
            <person name="Shinohara A."/>
            <person name="Yoshida Y."/>
            <person name="Fujiwara M."/>
            <person name="Mori M."/>
            <person name="Tomita M."/>
            <person name="Arakawa K."/>
        </authorList>
    </citation>
    <scope>NUCLEOTIDE SEQUENCE [LARGE SCALE GENOMIC DNA]</scope>
</reference>
<accession>A0A4Y2VQ81</accession>
<proteinExistence type="predicted"/>
<dbReference type="EMBL" id="BGPR01048930">
    <property type="protein sequence ID" value="GBO25920.1"/>
    <property type="molecule type" value="Genomic_DNA"/>
</dbReference>
<dbReference type="Proteomes" id="UP000499080">
    <property type="component" value="Unassembled WGS sequence"/>
</dbReference>
<comment type="caution">
    <text evidence="1">The sequence shown here is derived from an EMBL/GenBank/DDBJ whole genome shotgun (WGS) entry which is preliminary data.</text>
</comment>
<evidence type="ECO:0000313" key="1">
    <source>
        <dbReference type="EMBL" id="GBO25920.1"/>
    </source>
</evidence>
<organism evidence="1 2">
    <name type="scientific">Araneus ventricosus</name>
    <name type="common">Orbweaver spider</name>
    <name type="synonym">Epeira ventricosa</name>
    <dbReference type="NCBI Taxonomy" id="182803"/>
    <lineage>
        <taxon>Eukaryota</taxon>
        <taxon>Metazoa</taxon>
        <taxon>Ecdysozoa</taxon>
        <taxon>Arthropoda</taxon>
        <taxon>Chelicerata</taxon>
        <taxon>Arachnida</taxon>
        <taxon>Araneae</taxon>
        <taxon>Araneomorphae</taxon>
        <taxon>Entelegynae</taxon>
        <taxon>Araneoidea</taxon>
        <taxon>Araneidae</taxon>
        <taxon>Araneus</taxon>
    </lineage>
</organism>
<sequence>MALRSFIEPLHRNLNSAGISNGLPVYEDLWSRTTGPESDQKNEFAERKNPFFLKNSDSGLDSLYGYGLPVPIRTPRSRVNGMCFGWEGSGGLARLPACPVASGPP</sequence>
<evidence type="ECO:0000313" key="2">
    <source>
        <dbReference type="Proteomes" id="UP000499080"/>
    </source>
</evidence>
<dbReference type="AlphaFoldDB" id="A0A4Y2VQ81"/>
<name>A0A4Y2VQ81_ARAVE</name>
<protein>
    <submittedName>
        <fullName evidence="1">Uncharacterized protein</fullName>
    </submittedName>
</protein>
<keyword evidence="2" id="KW-1185">Reference proteome</keyword>
<gene>
    <name evidence="1" type="ORF">AVEN_206498_1</name>
</gene>